<gene>
    <name evidence="3" type="ORF">pclt_cds_201</name>
</gene>
<dbReference type="PANTHER" id="PTHR46586:SF3">
    <property type="entry name" value="ANKYRIN REPEAT-CONTAINING PROTEIN"/>
    <property type="match status" value="1"/>
</dbReference>
<feature type="domain" description="F-box" evidence="2">
    <location>
        <begin position="54"/>
        <end position="102"/>
    </location>
</feature>
<dbReference type="Proteomes" id="UP001237152">
    <property type="component" value="Segment"/>
</dbReference>
<feature type="compositionally biased region" description="Basic and acidic residues" evidence="1">
    <location>
        <begin position="1"/>
        <end position="10"/>
    </location>
</feature>
<dbReference type="Gene3D" id="1.25.40.20">
    <property type="entry name" value="Ankyrin repeat-containing domain"/>
    <property type="match status" value="1"/>
</dbReference>
<dbReference type="PANTHER" id="PTHR46586">
    <property type="entry name" value="ANKYRIN REPEAT-CONTAINING PROTEIN"/>
    <property type="match status" value="1"/>
</dbReference>
<feature type="compositionally biased region" description="Basic residues" evidence="1">
    <location>
        <begin position="11"/>
        <end position="24"/>
    </location>
</feature>
<dbReference type="InterPro" id="IPR002110">
    <property type="entry name" value="Ankyrin_rpt"/>
</dbReference>
<feature type="region of interest" description="Disordered" evidence="1">
    <location>
        <begin position="1"/>
        <end position="24"/>
    </location>
</feature>
<dbReference type="InterPro" id="IPR052050">
    <property type="entry name" value="SecEffector_AnkRepeat"/>
</dbReference>
<dbReference type="PROSITE" id="PS50181">
    <property type="entry name" value="FBOX"/>
    <property type="match status" value="1"/>
</dbReference>
<organism evidence="3 4">
    <name type="scientific">Pandoravirus celtis</name>
    <dbReference type="NCBI Taxonomy" id="2568002"/>
    <lineage>
        <taxon>Viruses</taxon>
        <taxon>Pandoravirus</taxon>
    </lineage>
</organism>
<dbReference type="SUPFAM" id="SSF48403">
    <property type="entry name" value="Ankyrin repeat"/>
    <property type="match status" value="1"/>
</dbReference>
<dbReference type="Pfam" id="PF12796">
    <property type="entry name" value="Ank_2"/>
    <property type="match status" value="1"/>
</dbReference>
<name>A0A4D6EHS5_9VIRU</name>
<dbReference type="Pfam" id="PF12937">
    <property type="entry name" value="F-box-like"/>
    <property type="match status" value="1"/>
</dbReference>
<reference evidence="3" key="1">
    <citation type="journal article" date="2019" name="Front. Microbiol.">
        <title>Pandoravirus Celtis Illustrates the Microevolution Processes at Work in the Giant Pandoraviridae Genomes.</title>
        <authorList>
            <person name="Legendre M."/>
            <person name="Alempic J.M."/>
            <person name="Philippe N."/>
            <person name="Lartigue A."/>
            <person name="Jeudy S."/>
            <person name="Poirot O."/>
            <person name="Ta N.T."/>
            <person name="Nin S."/>
            <person name="Coute Y."/>
            <person name="Abergel C."/>
            <person name="Claverie J.M."/>
        </authorList>
    </citation>
    <scope>NUCLEOTIDE SEQUENCE</scope>
</reference>
<accession>A0A4D6EHS5</accession>
<evidence type="ECO:0000259" key="2">
    <source>
        <dbReference type="PROSITE" id="PS50181"/>
    </source>
</evidence>
<dbReference type="InterPro" id="IPR036770">
    <property type="entry name" value="Ankyrin_rpt-contain_sf"/>
</dbReference>
<protein>
    <submittedName>
        <fullName evidence="3">Ankyrin repeat domain containing protein</fullName>
    </submittedName>
</protein>
<proteinExistence type="predicted"/>
<dbReference type="Gene3D" id="1.20.1280.50">
    <property type="match status" value="1"/>
</dbReference>
<dbReference type="InterPro" id="IPR001810">
    <property type="entry name" value="F-box_dom"/>
</dbReference>
<evidence type="ECO:0000313" key="3">
    <source>
        <dbReference type="EMBL" id="QBZ80799.1"/>
    </source>
</evidence>
<dbReference type="SUPFAM" id="SSF81383">
    <property type="entry name" value="F-box domain"/>
    <property type="match status" value="1"/>
</dbReference>
<sequence>MNKSKNDRTGRKGQSRSRHKRRAAITKHDGCLIDRLVPCCAAKTTTPIKSSRAPTGFDDLPDELVAAVLTHIPCLDLCRSVARVCKRWRAIVYDAAALGKSLCASAAARHAFLQGPLLAKKVGGFRGTLLKASLHSARRSRSRRRPSVVLARMLAADGGHVDCMARLNAHPWYDGACLVPAAVHGHLGILGYAHENGCPWHYGVCVAAEAYGRIDCLRYAHGTGCSWTGDCDEAAANGHTDVLRYAKEKDLGGGKFACRIAAACGHLDTLRYACENGWPTCSSTPSCAARNGHLDVLKYVHESGGEWESDTTQYAISGGHIDCLDYLLDKGCPGFDSACTWAAREGHLQTLQWLRARDCPWDADTCAAAARGGHLHVLDWLHRHGCQWDAETPKDAAFGGHLNCLAYAVKRGCPFDGDDLLDAAFVGRNRACINYVTNM</sequence>
<evidence type="ECO:0000256" key="1">
    <source>
        <dbReference type="SAM" id="MobiDB-lite"/>
    </source>
</evidence>
<evidence type="ECO:0000313" key="4">
    <source>
        <dbReference type="Proteomes" id="UP001237152"/>
    </source>
</evidence>
<dbReference type="InterPro" id="IPR036047">
    <property type="entry name" value="F-box-like_dom_sf"/>
</dbReference>
<dbReference type="EMBL" id="MK174290">
    <property type="protein sequence ID" value="QBZ80799.1"/>
    <property type="molecule type" value="Genomic_DNA"/>
</dbReference>